<dbReference type="HOGENOM" id="CLU_2510113_0_0_6"/>
<dbReference type="KEGG" id="pba:PSEBR_m1204"/>
<protein>
    <submittedName>
        <fullName evidence="2">Uncharacterized protein</fullName>
    </submittedName>
</protein>
<feature type="region of interest" description="Disordered" evidence="1">
    <location>
        <begin position="20"/>
        <end position="39"/>
    </location>
</feature>
<feature type="region of interest" description="Disordered" evidence="1">
    <location>
        <begin position="50"/>
        <end position="85"/>
    </location>
</feature>
<dbReference type="Proteomes" id="UP000006692">
    <property type="component" value="Chromosome"/>
</dbReference>
<reference evidence="2 3" key="1">
    <citation type="journal article" date="2011" name="J. Bacteriol.">
        <title>Complete genome sequence of a beneficial plant root-associated bacterium, Pseudomonas brassicacearum.</title>
        <authorList>
            <person name="Ortet P."/>
            <person name="Barakat M."/>
            <person name="Lalaouna D."/>
            <person name="Fochesato S."/>
            <person name="Barbe V."/>
            <person name="Vacherie B."/>
            <person name="Santaella C."/>
            <person name="Heulin T."/>
            <person name="Achouak W."/>
        </authorList>
    </citation>
    <scope>NUCLEOTIDE SEQUENCE [LARGE SCALE GENOMIC DNA]</scope>
    <source>
        <strain evidence="2 3">NFM421</strain>
    </source>
</reference>
<evidence type="ECO:0000313" key="2">
    <source>
        <dbReference type="EMBL" id="AEA70217.1"/>
    </source>
</evidence>
<feature type="compositionally biased region" description="Polar residues" evidence="1">
    <location>
        <begin position="20"/>
        <end position="31"/>
    </location>
</feature>
<evidence type="ECO:0000313" key="3">
    <source>
        <dbReference type="Proteomes" id="UP000006692"/>
    </source>
</evidence>
<gene>
    <name evidence="2" type="ORF">PSEBR_m1204</name>
</gene>
<dbReference type="EMBL" id="CP002585">
    <property type="protein sequence ID" value="AEA70217.1"/>
    <property type="molecule type" value="Genomic_DNA"/>
</dbReference>
<sequence>MAGARILTLPAGDKLDSARTCGTTSLPQVNRSIPGAGGRKHGINTLLAPTSHRPIPHAHDTAPNGNQRKDRVQPEFVGSTRWKES</sequence>
<proteinExistence type="predicted"/>
<name>F2KJJ1_PSEBN</name>
<dbReference type="AlphaFoldDB" id="F2KJJ1"/>
<organism evidence="2 3">
    <name type="scientific">Pseudomonas brassicacearum (strain NFM421)</name>
    <dbReference type="NCBI Taxonomy" id="994484"/>
    <lineage>
        <taxon>Bacteria</taxon>
        <taxon>Pseudomonadati</taxon>
        <taxon>Pseudomonadota</taxon>
        <taxon>Gammaproteobacteria</taxon>
        <taxon>Pseudomonadales</taxon>
        <taxon>Pseudomonadaceae</taxon>
        <taxon>Pseudomonas</taxon>
    </lineage>
</organism>
<accession>F2KJJ1</accession>
<dbReference type="STRING" id="994484.PSEBR_m1204"/>
<reference key="2">
    <citation type="submission" date="2011-03" db="EMBL/GenBank/DDBJ databases">
        <title>Complete Genome Sequence of a beneficial plant roots-associated bacterium Pseudomonas brassicacearum.</title>
        <authorList>
            <person name="Ortet P."/>
            <person name="Barakat M."/>
            <person name="Lalaouna D."/>
            <person name="Fochesato S."/>
            <person name="Barbe V."/>
            <person name="Santaella C."/>
            <person name="Heulin T."/>
            <person name="Achouak W."/>
        </authorList>
    </citation>
    <scope>NUCLEOTIDE SEQUENCE</scope>
    <source>
        <strain>NFM421</strain>
    </source>
</reference>
<evidence type="ECO:0000256" key="1">
    <source>
        <dbReference type="SAM" id="MobiDB-lite"/>
    </source>
</evidence>